<dbReference type="Pfam" id="PF25917">
    <property type="entry name" value="BSH_RND"/>
    <property type="match status" value="1"/>
</dbReference>
<dbReference type="PANTHER" id="PTHR30469">
    <property type="entry name" value="MULTIDRUG RESISTANCE PROTEIN MDTA"/>
    <property type="match status" value="1"/>
</dbReference>
<dbReference type="Gene3D" id="2.40.420.20">
    <property type="match status" value="1"/>
</dbReference>
<evidence type="ECO:0000313" key="16">
    <source>
        <dbReference type="Proteomes" id="UP000244197"/>
    </source>
</evidence>
<evidence type="ECO:0000256" key="2">
    <source>
        <dbReference type="ARBA" id="ARBA00009477"/>
    </source>
</evidence>
<dbReference type="GO" id="GO:0015562">
    <property type="term" value="F:efflux transmembrane transporter activity"/>
    <property type="evidence" value="ECO:0007669"/>
    <property type="project" value="TreeGrafter"/>
</dbReference>
<reference evidence="15 16" key="1">
    <citation type="submission" date="2017-11" db="EMBL/GenBank/DDBJ databases">
        <title>Population delineation of vibrios coincides with oyster pathogenicity.</title>
        <authorList>
            <person name="Bruto M."/>
            <person name="Labreuche Y."/>
            <person name="James A."/>
            <person name="Piel D."/>
            <person name="Chenivesse S."/>
            <person name="Petton B."/>
            <person name="Polz M.F."/>
            <person name="Le Roux F."/>
        </authorList>
    </citation>
    <scope>NUCLEOTIDE SEQUENCE [LARGE SCALE GENOMIC DNA]</scope>
    <source>
        <strain evidence="15 16">FF_144</strain>
    </source>
</reference>
<proteinExistence type="inferred from homology"/>
<dbReference type="PANTHER" id="PTHR30469:SF33">
    <property type="entry name" value="SLR1207 PROTEIN"/>
    <property type="match status" value="1"/>
</dbReference>
<dbReference type="GO" id="GO:1990195">
    <property type="term" value="C:macrolide transmembrane transporter complex"/>
    <property type="evidence" value="ECO:0007669"/>
    <property type="project" value="InterPro"/>
</dbReference>
<feature type="coiled-coil region" evidence="8">
    <location>
        <begin position="100"/>
        <end position="179"/>
    </location>
</feature>
<organism evidence="15 16">
    <name type="scientific">Vibrio splendidus</name>
    <dbReference type="NCBI Taxonomy" id="29497"/>
    <lineage>
        <taxon>Bacteria</taxon>
        <taxon>Pseudomonadati</taxon>
        <taxon>Pseudomonadota</taxon>
        <taxon>Gammaproteobacteria</taxon>
        <taxon>Vibrionales</taxon>
        <taxon>Vibrionaceae</taxon>
        <taxon>Vibrio</taxon>
    </lineage>
</organism>
<dbReference type="GO" id="GO:0019898">
    <property type="term" value="C:extrinsic component of membrane"/>
    <property type="evidence" value="ECO:0007669"/>
    <property type="project" value="InterPro"/>
</dbReference>
<sequence>MKKLTKAIITCLMIGSIGSGAYYYQAQNAQQEMVYTTDMVRRGNIKDVVLSNGVLYPNKLVNVGAQVSGEIEQIAVELGQEVQQGELIGQIDSLTQQNELKEALASLDSIEAQIRAKQAMIKKSTSTFERYKSMLSNKASSQADYDSAEAELAIYEAELDQLVAEKQKAEINVDTARLNLSYTTIDAPMSGTVVYVSVEEGQTVNTNQSTPSIVEIADLDTMVVRAQISEADVIHVSEGQQAYFSILGESHTRFSGVLRSIEPGPTLMNGDDSNLEIGDSDAIYYNARFEVQNPDRLLRIGMTAQVSIVLDSADDALMIPAQILQNSGKDGFQVPVIQGGKVELRQVEVGLNNNIYAEITSGLQEGDEVVVGQASSTASSDMPIRGQGPMRM</sequence>
<evidence type="ECO:0000259" key="12">
    <source>
        <dbReference type="Pfam" id="PF25917"/>
    </source>
</evidence>
<evidence type="ECO:0000256" key="5">
    <source>
        <dbReference type="ARBA" id="ARBA00022519"/>
    </source>
</evidence>
<evidence type="ECO:0000256" key="6">
    <source>
        <dbReference type="ARBA" id="ARBA00023054"/>
    </source>
</evidence>
<evidence type="ECO:0000256" key="3">
    <source>
        <dbReference type="ARBA" id="ARBA00022448"/>
    </source>
</evidence>
<evidence type="ECO:0000259" key="13">
    <source>
        <dbReference type="Pfam" id="PF25944"/>
    </source>
</evidence>
<evidence type="ECO:0000259" key="11">
    <source>
        <dbReference type="Pfam" id="PF25876"/>
    </source>
</evidence>
<comment type="similarity">
    <text evidence="2">Belongs to the membrane fusion protein (MFP) (TC 8.A.1) family.</text>
</comment>
<dbReference type="Pfam" id="PF25944">
    <property type="entry name" value="Beta-barrel_RND"/>
    <property type="match status" value="1"/>
</dbReference>
<feature type="signal peptide" evidence="10">
    <location>
        <begin position="1"/>
        <end position="21"/>
    </location>
</feature>
<dbReference type="NCBIfam" id="TIGR01730">
    <property type="entry name" value="RND_mfp"/>
    <property type="match status" value="1"/>
</dbReference>
<evidence type="ECO:0000256" key="9">
    <source>
        <dbReference type="SAM" id="MobiDB-lite"/>
    </source>
</evidence>
<evidence type="ECO:0000256" key="10">
    <source>
        <dbReference type="SAM" id="SignalP"/>
    </source>
</evidence>
<evidence type="ECO:0000259" key="14">
    <source>
        <dbReference type="Pfam" id="PF25967"/>
    </source>
</evidence>
<keyword evidence="6 8" id="KW-0175">Coiled coil</keyword>
<dbReference type="AlphaFoldDB" id="A0A2T5EQY2"/>
<feature type="region of interest" description="Disordered" evidence="9">
    <location>
        <begin position="372"/>
        <end position="392"/>
    </location>
</feature>
<keyword evidence="10" id="KW-0732">Signal</keyword>
<dbReference type="Pfam" id="PF25967">
    <property type="entry name" value="RND-MFP_C"/>
    <property type="match status" value="1"/>
</dbReference>
<feature type="chain" id="PRO_5015647988" evidence="10">
    <location>
        <begin position="22"/>
        <end position="392"/>
    </location>
</feature>
<keyword evidence="7" id="KW-0472">Membrane</keyword>
<accession>A0A2T5EQY2</accession>
<dbReference type="GO" id="GO:0030313">
    <property type="term" value="C:cell envelope"/>
    <property type="evidence" value="ECO:0007669"/>
    <property type="project" value="UniProtKB-SubCell"/>
</dbReference>
<dbReference type="InterPro" id="IPR058627">
    <property type="entry name" value="MdtA-like_C"/>
</dbReference>
<dbReference type="GO" id="GO:1990281">
    <property type="term" value="C:efflux pump complex"/>
    <property type="evidence" value="ECO:0007669"/>
    <property type="project" value="TreeGrafter"/>
</dbReference>
<dbReference type="Gene3D" id="2.40.30.170">
    <property type="match status" value="1"/>
</dbReference>
<evidence type="ECO:0000313" key="15">
    <source>
        <dbReference type="EMBL" id="PTP26941.1"/>
    </source>
</evidence>
<dbReference type="GO" id="GO:1990961">
    <property type="term" value="P:xenobiotic detoxification by transmembrane export across the plasma membrane"/>
    <property type="evidence" value="ECO:0007669"/>
    <property type="project" value="InterPro"/>
</dbReference>
<feature type="domain" description="Multidrug resistance protein MdtA-like beta-barrel" evidence="13">
    <location>
        <begin position="221"/>
        <end position="311"/>
    </location>
</feature>
<comment type="caution">
    <text evidence="15">The sequence shown here is derived from an EMBL/GenBank/DDBJ whole genome shotgun (WGS) entry which is preliminary data.</text>
</comment>
<keyword evidence="5" id="KW-0997">Cell inner membrane</keyword>
<gene>
    <name evidence="15" type="ORF">CWO07_20455</name>
</gene>
<dbReference type="InterPro" id="IPR058626">
    <property type="entry name" value="MdtA-like_b-barrel"/>
</dbReference>
<evidence type="ECO:0000256" key="8">
    <source>
        <dbReference type="SAM" id="Coils"/>
    </source>
</evidence>
<dbReference type="InterPro" id="IPR058624">
    <property type="entry name" value="MdtA-like_HH"/>
</dbReference>
<comment type="subcellular location">
    <subcellularLocation>
        <location evidence="1">Cell membrane</location>
    </subcellularLocation>
</comment>
<dbReference type="EMBL" id="PIFK01000050">
    <property type="protein sequence ID" value="PTP26941.1"/>
    <property type="molecule type" value="Genomic_DNA"/>
</dbReference>
<dbReference type="SUPFAM" id="SSF111369">
    <property type="entry name" value="HlyD-like secretion proteins"/>
    <property type="match status" value="1"/>
</dbReference>
<feature type="domain" description="Multidrug resistance protein MdtA-like alpha-helical hairpin" evidence="11">
    <location>
        <begin position="107"/>
        <end position="183"/>
    </location>
</feature>
<dbReference type="InterPro" id="IPR030190">
    <property type="entry name" value="MacA_alpha-hairpin_sf"/>
</dbReference>
<dbReference type="Gene3D" id="6.10.140.1990">
    <property type="match status" value="1"/>
</dbReference>
<feature type="domain" description="Multidrug resistance protein MdtA-like C-terminal permuted SH3" evidence="14">
    <location>
        <begin position="315"/>
        <end position="374"/>
    </location>
</feature>
<dbReference type="Gene3D" id="2.40.50.100">
    <property type="match status" value="1"/>
</dbReference>
<dbReference type="InterPro" id="IPR058625">
    <property type="entry name" value="MdtA-like_BSH"/>
</dbReference>
<evidence type="ECO:0000256" key="7">
    <source>
        <dbReference type="ARBA" id="ARBA00023136"/>
    </source>
</evidence>
<dbReference type="Pfam" id="PF25876">
    <property type="entry name" value="HH_MFP_RND"/>
    <property type="match status" value="1"/>
</dbReference>
<protein>
    <submittedName>
        <fullName evidence="15">Efflux transporter periplasmic adaptor subunit</fullName>
    </submittedName>
</protein>
<dbReference type="InterPro" id="IPR006143">
    <property type="entry name" value="RND_pump_MFP"/>
</dbReference>
<feature type="domain" description="Multidrug resistance protein MdtA-like barrel-sandwich hybrid" evidence="12">
    <location>
        <begin position="60"/>
        <end position="214"/>
    </location>
</feature>
<name>A0A2T5EQY2_VIBSP</name>
<evidence type="ECO:0000256" key="1">
    <source>
        <dbReference type="ARBA" id="ARBA00004236"/>
    </source>
</evidence>
<evidence type="ECO:0000256" key="4">
    <source>
        <dbReference type="ARBA" id="ARBA00022475"/>
    </source>
</evidence>
<dbReference type="Proteomes" id="UP000244197">
    <property type="component" value="Unassembled WGS sequence"/>
</dbReference>
<keyword evidence="3" id="KW-0813">Transport</keyword>
<keyword evidence="4" id="KW-1003">Cell membrane</keyword>